<name>A0A3G5CU54_9MONI</name>
<evidence type="ECO:0000256" key="4">
    <source>
        <dbReference type="ARBA" id="ARBA00022664"/>
    </source>
</evidence>
<keyword evidence="8" id="KW-1133">Transmembrane helix</keyword>
<evidence type="ECO:0000256" key="1">
    <source>
        <dbReference type="ARBA" id="ARBA00004474"/>
    </source>
</evidence>
<dbReference type="AlphaFoldDB" id="A0A3G5CU54"/>
<accession>A0A3G5CU54</accession>
<evidence type="ECO:0000259" key="9">
    <source>
        <dbReference type="Pfam" id="PF01348"/>
    </source>
</evidence>
<evidence type="ECO:0000256" key="7">
    <source>
        <dbReference type="RuleBase" id="RU004226"/>
    </source>
</evidence>
<reference evidence="11" key="1">
    <citation type="journal article" date="2018" name="Genome Biol. Evol.">
        <title>Mobile Elements Shape Plastome Evolution in Ferns.</title>
        <authorList>
            <person name="Robison T.A."/>
            <person name="Grusz A.L."/>
            <person name="Wolf P.G."/>
            <person name="Mower J.P."/>
            <person name="Fauskee B.D."/>
            <person name="Sosa K."/>
            <person name="Schuettpelz E.L."/>
        </authorList>
    </citation>
    <scope>NUCLEOTIDE SEQUENCE</scope>
</reference>
<dbReference type="GO" id="GO:0003723">
    <property type="term" value="F:RNA binding"/>
    <property type="evidence" value="ECO:0007669"/>
    <property type="project" value="UniProtKB-KW"/>
</dbReference>
<dbReference type="InterPro" id="IPR024937">
    <property type="entry name" value="Domain_X"/>
</dbReference>
<proteinExistence type="inferred from homology"/>
<sequence length="497" mass="59507">MGAIAMKYTFGSIPKSVVGQISEKLNTNNICFLYPFLNLFEEDLYLIDTNRRTRHSPEINTKWVSVAWSAVAVKRLIRNIRHWDFLINSYTNKLTTDLYFYPMVRLIVIILVLFFPFHDIKSINNKLETSKSIHSIFLFLEDRFIRSNLGLKVDFPHEFHLETPIRLFRRQIKDVSFPHLSRTIFCREKIFCRRTIYFHEEERRGSLSTLIQNFYIFVIDSVLLIPWRDICKLRVNDLQPLDTWNIFRKERFFLASPSIVNTISVDSHFNRRLCLHYARWTNYLVVVFEGTRYFREKWISYLHIILTYHFHFRIKFDEQLVTSTVTGGVSFLGYILVVQTLYRNIWIKSQIGFYITLLNVKKFYTQIPNSVIITILIQRKFCNIYGWPIGKLTWVSSTDTEIINRYGRLCQVFLFYYGVSRNSLRLRKLIYILQISRNITLAIKHKSTIRMLLNRFNLNISKPILVVSKYKSLHSSKRFWWSGSIWFVLIEFSIFRI</sequence>
<keyword evidence="3 7" id="KW-0934">Plastid</keyword>
<evidence type="ECO:0000256" key="5">
    <source>
        <dbReference type="ARBA" id="ARBA00022694"/>
    </source>
</evidence>
<keyword evidence="5" id="KW-0819">tRNA processing</keyword>
<protein>
    <submittedName>
        <fullName evidence="11">Maturase K</fullName>
    </submittedName>
</protein>
<feature type="transmembrane region" description="Helical" evidence="8">
    <location>
        <begin position="98"/>
        <end position="117"/>
    </location>
</feature>
<evidence type="ECO:0000256" key="2">
    <source>
        <dbReference type="ARBA" id="ARBA00006621"/>
    </source>
</evidence>
<dbReference type="PANTHER" id="PTHR34811">
    <property type="entry name" value="MATURASE K"/>
    <property type="match status" value="1"/>
</dbReference>
<feature type="domain" description="Maturase MatK N-terminal" evidence="10">
    <location>
        <begin position="29"/>
        <end position="320"/>
    </location>
</feature>
<dbReference type="PANTHER" id="PTHR34811:SF1">
    <property type="entry name" value="MATURASE K"/>
    <property type="match status" value="1"/>
</dbReference>
<comment type="function">
    <text evidence="7">Usually encoded in the trnK tRNA gene intron. Probably assists in splicing its own and other chloroplast group II introns.</text>
</comment>
<keyword evidence="4" id="KW-0507">mRNA processing</keyword>
<dbReference type="RefSeq" id="YP_009547623.1">
    <property type="nucleotide sequence ID" value="NC_040176.1"/>
</dbReference>
<dbReference type="GeneID" id="38664718"/>
<evidence type="ECO:0000259" key="10">
    <source>
        <dbReference type="Pfam" id="PF01824"/>
    </source>
</evidence>
<comment type="subcellular location">
    <subcellularLocation>
        <location evidence="1">Plastid</location>
    </subcellularLocation>
</comment>
<dbReference type="InterPro" id="IPR002866">
    <property type="entry name" value="Maturase_MatK"/>
</dbReference>
<keyword evidence="8" id="KW-0472">Membrane</keyword>
<dbReference type="GO" id="GO:0008033">
    <property type="term" value="P:tRNA processing"/>
    <property type="evidence" value="ECO:0007669"/>
    <property type="project" value="UniProtKB-KW"/>
</dbReference>
<dbReference type="Pfam" id="PF01348">
    <property type="entry name" value="Intron_maturas2"/>
    <property type="match status" value="1"/>
</dbReference>
<evidence type="ECO:0000313" key="11">
    <source>
        <dbReference type="EMBL" id="AYW16226.1"/>
    </source>
</evidence>
<dbReference type="Pfam" id="PF01824">
    <property type="entry name" value="MatK_N"/>
    <property type="match status" value="1"/>
</dbReference>
<keyword evidence="6" id="KW-0694">RNA-binding</keyword>
<keyword evidence="8" id="KW-0812">Transmembrane</keyword>
<comment type="similarity">
    <text evidence="2">Belongs to the intron maturase 2 family. MatK subfamily.</text>
</comment>
<evidence type="ECO:0000256" key="3">
    <source>
        <dbReference type="ARBA" id="ARBA00022640"/>
    </source>
</evidence>
<organism evidence="11">
    <name type="scientific">Antrophyum semicostatum</name>
    <dbReference type="NCBI Taxonomy" id="1604141"/>
    <lineage>
        <taxon>Eukaryota</taxon>
        <taxon>Viridiplantae</taxon>
        <taxon>Streptophyta</taxon>
        <taxon>Embryophyta</taxon>
        <taxon>Tracheophyta</taxon>
        <taxon>Polypodiopsida</taxon>
        <taxon>Polypodiidae</taxon>
        <taxon>Polypodiales</taxon>
        <taxon>Pteridineae</taxon>
        <taxon>Pteridaceae</taxon>
        <taxon>Vittarioideae</taxon>
        <taxon>Antrophyum</taxon>
    </lineage>
</organism>
<geneLocation type="chloroplast" evidence="11"/>
<dbReference type="GO" id="GO:0009507">
    <property type="term" value="C:chloroplast"/>
    <property type="evidence" value="ECO:0007669"/>
    <property type="project" value="InterPro"/>
</dbReference>
<gene>
    <name evidence="11" type="primary">matK</name>
</gene>
<dbReference type="InterPro" id="IPR024942">
    <property type="entry name" value="Maturase_MatK_N"/>
</dbReference>
<evidence type="ECO:0000256" key="6">
    <source>
        <dbReference type="ARBA" id="ARBA00022884"/>
    </source>
</evidence>
<feature type="domain" description="Domain X" evidence="9">
    <location>
        <begin position="361"/>
        <end position="459"/>
    </location>
</feature>
<evidence type="ECO:0000256" key="8">
    <source>
        <dbReference type="SAM" id="Phobius"/>
    </source>
</evidence>
<keyword evidence="7 11" id="KW-0150">Chloroplast</keyword>
<dbReference type="GO" id="GO:0006397">
    <property type="term" value="P:mRNA processing"/>
    <property type="evidence" value="ECO:0007669"/>
    <property type="project" value="UniProtKB-KW"/>
</dbReference>
<dbReference type="EMBL" id="MH173087">
    <property type="protein sequence ID" value="AYW16226.1"/>
    <property type="molecule type" value="Genomic_DNA"/>
</dbReference>